<protein>
    <submittedName>
        <fullName evidence="1">Uncharacterized protein</fullName>
    </submittedName>
</protein>
<organism evidence="1 2">
    <name type="scientific">Lecanicillium saksenae</name>
    <dbReference type="NCBI Taxonomy" id="468837"/>
    <lineage>
        <taxon>Eukaryota</taxon>
        <taxon>Fungi</taxon>
        <taxon>Dikarya</taxon>
        <taxon>Ascomycota</taxon>
        <taxon>Pezizomycotina</taxon>
        <taxon>Sordariomycetes</taxon>
        <taxon>Hypocreomycetidae</taxon>
        <taxon>Hypocreales</taxon>
        <taxon>Cordycipitaceae</taxon>
        <taxon>Lecanicillium</taxon>
    </lineage>
</organism>
<keyword evidence="2" id="KW-1185">Reference proteome</keyword>
<accession>A0ACC1QHZ4</accession>
<dbReference type="EMBL" id="JANAKD010002108">
    <property type="protein sequence ID" value="KAJ3474755.1"/>
    <property type="molecule type" value="Genomic_DNA"/>
</dbReference>
<name>A0ACC1QHZ4_9HYPO</name>
<dbReference type="Proteomes" id="UP001148737">
    <property type="component" value="Unassembled WGS sequence"/>
</dbReference>
<evidence type="ECO:0000313" key="2">
    <source>
        <dbReference type="Proteomes" id="UP001148737"/>
    </source>
</evidence>
<evidence type="ECO:0000313" key="1">
    <source>
        <dbReference type="EMBL" id="KAJ3474755.1"/>
    </source>
</evidence>
<reference evidence="1" key="1">
    <citation type="submission" date="2022-07" db="EMBL/GenBank/DDBJ databases">
        <title>Genome Sequence of Lecanicillium saksenae.</title>
        <authorList>
            <person name="Buettner E."/>
        </authorList>
    </citation>
    <scope>NUCLEOTIDE SEQUENCE</scope>
    <source>
        <strain evidence="1">VT-O1</strain>
    </source>
</reference>
<sequence>MVDSGKPARSPGMSSTKPSPSIAAHRSHKSLVSSPNERTEIYEDSDDSEEDDEEEDDDESVPPTYQTLPRSHTPGHLASKSVNDRSAGAAAKHAAELATRQRSHPRHRHRQPARR</sequence>
<gene>
    <name evidence="1" type="ORF">NLG97_g9710</name>
</gene>
<proteinExistence type="predicted"/>
<comment type="caution">
    <text evidence="1">The sequence shown here is derived from an EMBL/GenBank/DDBJ whole genome shotgun (WGS) entry which is preliminary data.</text>
</comment>